<proteinExistence type="predicted"/>
<gene>
    <name evidence="2" type="ordered locus">MTR_6g012320</name>
</gene>
<reference evidence="2 4" key="2">
    <citation type="journal article" date="2014" name="BMC Genomics">
        <title>An improved genome release (version Mt4.0) for the model legume Medicago truncatula.</title>
        <authorList>
            <person name="Tang H."/>
            <person name="Krishnakumar V."/>
            <person name="Bidwell S."/>
            <person name="Rosen B."/>
            <person name="Chan A."/>
            <person name="Zhou S."/>
            <person name="Gentzbittel L."/>
            <person name="Childs K.L."/>
            <person name="Yandell M."/>
            <person name="Gundlach H."/>
            <person name="Mayer K.F."/>
            <person name="Schwartz D.C."/>
            <person name="Town C.D."/>
        </authorList>
    </citation>
    <scope>GENOME REANNOTATION</scope>
    <source>
        <strain evidence="3 4">cv. Jemalong A17</strain>
    </source>
</reference>
<reference evidence="2 4" key="1">
    <citation type="journal article" date="2011" name="Nature">
        <title>The Medicago genome provides insight into the evolution of rhizobial symbioses.</title>
        <authorList>
            <person name="Young N.D."/>
            <person name="Debelle F."/>
            <person name="Oldroyd G.E."/>
            <person name="Geurts R."/>
            <person name="Cannon S.B."/>
            <person name="Udvardi M.K."/>
            <person name="Benedito V.A."/>
            <person name="Mayer K.F."/>
            <person name="Gouzy J."/>
            <person name="Schoof H."/>
            <person name="Van de Peer Y."/>
            <person name="Proost S."/>
            <person name="Cook D.R."/>
            <person name="Meyers B.C."/>
            <person name="Spannagl M."/>
            <person name="Cheung F."/>
            <person name="De Mita S."/>
            <person name="Krishnakumar V."/>
            <person name="Gundlach H."/>
            <person name="Zhou S."/>
            <person name="Mudge J."/>
            <person name="Bharti A.K."/>
            <person name="Murray J.D."/>
            <person name="Naoumkina M.A."/>
            <person name="Rosen B."/>
            <person name="Silverstein K.A."/>
            <person name="Tang H."/>
            <person name="Rombauts S."/>
            <person name="Zhao P.X."/>
            <person name="Zhou P."/>
            <person name="Barbe V."/>
            <person name="Bardou P."/>
            <person name="Bechner M."/>
            <person name="Bellec A."/>
            <person name="Berger A."/>
            <person name="Berges H."/>
            <person name="Bidwell S."/>
            <person name="Bisseling T."/>
            <person name="Choisne N."/>
            <person name="Couloux A."/>
            <person name="Denny R."/>
            <person name="Deshpande S."/>
            <person name="Dai X."/>
            <person name="Doyle J.J."/>
            <person name="Dudez A.M."/>
            <person name="Farmer A.D."/>
            <person name="Fouteau S."/>
            <person name="Franken C."/>
            <person name="Gibelin C."/>
            <person name="Gish J."/>
            <person name="Goldstein S."/>
            <person name="Gonzalez A.J."/>
            <person name="Green P.J."/>
            <person name="Hallab A."/>
            <person name="Hartog M."/>
            <person name="Hua A."/>
            <person name="Humphray S.J."/>
            <person name="Jeong D.H."/>
            <person name="Jing Y."/>
            <person name="Jocker A."/>
            <person name="Kenton S.M."/>
            <person name="Kim D.J."/>
            <person name="Klee K."/>
            <person name="Lai H."/>
            <person name="Lang C."/>
            <person name="Lin S."/>
            <person name="Macmil S.L."/>
            <person name="Magdelenat G."/>
            <person name="Matthews L."/>
            <person name="McCorrison J."/>
            <person name="Monaghan E.L."/>
            <person name="Mun J.H."/>
            <person name="Najar F.Z."/>
            <person name="Nicholson C."/>
            <person name="Noirot C."/>
            <person name="O'Bleness M."/>
            <person name="Paule C.R."/>
            <person name="Poulain J."/>
            <person name="Prion F."/>
            <person name="Qin B."/>
            <person name="Qu C."/>
            <person name="Retzel E.F."/>
            <person name="Riddle C."/>
            <person name="Sallet E."/>
            <person name="Samain S."/>
            <person name="Samson N."/>
            <person name="Sanders I."/>
            <person name="Saurat O."/>
            <person name="Scarpelli C."/>
            <person name="Schiex T."/>
            <person name="Segurens B."/>
            <person name="Severin A.J."/>
            <person name="Sherrier D.J."/>
            <person name="Shi R."/>
            <person name="Sims S."/>
            <person name="Singer S.R."/>
            <person name="Sinharoy S."/>
            <person name="Sterck L."/>
            <person name="Viollet A."/>
            <person name="Wang B.B."/>
            <person name="Wang K."/>
            <person name="Wang M."/>
            <person name="Wang X."/>
            <person name="Warfsmann J."/>
            <person name="Weissenbach J."/>
            <person name="White D.D."/>
            <person name="White J.D."/>
            <person name="Wiley G.B."/>
            <person name="Wincker P."/>
            <person name="Xing Y."/>
            <person name="Yang L."/>
            <person name="Yao Z."/>
            <person name="Ying F."/>
            <person name="Zhai J."/>
            <person name="Zhou L."/>
            <person name="Zuber A."/>
            <person name="Denarie J."/>
            <person name="Dixon R.A."/>
            <person name="May G.D."/>
            <person name="Schwartz D.C."/>
            <person name="Rogers J."/>
            <person name="Quetier F."/>
            <person name="Town C.D."/>
            <person name="Roe B.A."/>
        </authorList>
    </citation>
    <scope>NUCLEOTIDE SEQUENCE [LARGE SCALE GENOMIC DNA]</scope>
    <source>
        <strain evidence="2">A17</strain>
        <strain evidence="3 4">cv. Jemalong A17</strain>
    </source>
</reference>
<dbReference type="EMBL" id="CM001222">
    <property type="protein sequence ID" value="AES74712.1"/>
    <property type="molecule type" value="Genomic_DNA"/>
</dbReference>
<reference evidence="3" key="3">
    <citation type="submission" date="2015-04" db="UniProtKB">
        <authorList>
            <consortium name="EnsemblPlants"/>
        </authorList>
    </citation>
    <scope>IDENTIFICATION</scope>
    <source>
        <strain evidence="3">cv. Jemalong A17</strain>
    </source>
</reference>
<accession>G7KKI3</accession>
<feature type="region of interest" description="Disordered" evidence="1">
    <location>
        <begin position="57"/>
        <end position="87"/>
    </location>
</feature>
<name>G7KKI3_MEDTR</name>
<sequence length="87" mass="9961">MASKDSRLVSNSRNFYIGKTGCYIDRQHSNTIQVPTYRYLSGGRHEALTFADLNKPETSDNQRVRTTKHNSCQTTRKNSYCGMSPIR</sequence>
<evidence type="ECO:0000313" key="4">
    <source>
        <dbReference type="Proteomes" id="UP000002051"/>
    </source>
</evidence>
<evidence type="ECO:0000313" key="3">
    <source>
        <dbReference type="EnsemblPlants" id="AES74712"/>
    </source>
</evidence>
<keyword evidence="4" id="KW-1185">Reference proteome</keyword>
<protein>
    <submittedName>
        <fullName evidence="2 3">Uncharacterized protein</fullName>
    </submittedName>
</protein>
<evidence type="ECO:0000313" key="2">
    <source>
        <dbReference type="EMBL" id="AES74712.1"/>
    </source>
</evidence>
<feature type="compositionally biased region" description="Polar residues" evidence="1">
    <location>
        <begin position="69"/>
        <end position="78"/>
    </location>
</feature>
<organism evidence="2 4">
    <name type="scientific">Medicago truncatula</name>
    <name type="common">Barrel medic</name>
    <name type="synonym">Medicago tribuloides</name>
    <dbReference type="NCBI Taxonomy" id="3880"/>
    <lineage>
        <taxon>Eukaryota</taxon>
        <taxon>Viridiplantae</taxon>
        <taxon>Streptophyta</taxon>
        <taxon>Embryophyta</taxon>
        <taxon>Tracheophyta</taxon>
        <taxon>Spermatophyta</taxon>
        <taxon>Magnoliopsida</taxon>
        <taxon>eudicotyledons</taxon>
        <taxon>Gunneridae</taxon>
        <taxon>Pentapetalae</taxon>
        <taxon>rosids</taxon>
        <taxon>fabids</taxon>
        <taxon>Fabales</taxon>
        <taxon>Fabaceae</taxon>
        <taxon>Papilionoideae</taxon>
        <taxon>50 kb inversion clade</taxon>
        <taxon>NPAAA clade</taxon>
        <taxon>Hologalegina</taxon>
        <taxon>IRL clade</taxon>
        <taxon>Trifolieae</taxon>
        <taxon>Medicago</taxon>
    </lineage>
</organism>
<dbReference type="Proteomes" id="UP000002051">
    <property type="component" value="Chromosome 6"/>
</dbReference>
<dbReference type="EnsemblPlants" id="AES74712">
    <property type="protein sequence ID" value="AES74712"/>
    <property type="gene ID" value="MTR_6g012320"/>
</dbReference>
<dbReference type="AlphaFoldDB" id="G7KKI3"/>
<dbReference type="HOGENOM" id="CLU_2486816_0_0_1"/>
<dbReference type="PaxDb" id="3880-AES74712"/>
<evidence type="ECO:0000256" key="1">
    <source>
        <dbReference type="SAM" id="MobiDB-lite"/>
    </source>
</evidence>